<dbReference type="EMBL" id="VJVW01000005">
    <property type="protein sequence ID" value="MUP43611.1"/>
    <property type="molecule type" value="Genomic_DNA"/>
</dbReference>
<organism evidence="2 3">
    <name type="scientific">Christiangramia aestuarii</name>
    <dbReference type="NCBI Taxonomy" id="1028746"/>
    <lineage>
        <taxon>Bacteria</taxon>
        <taxon>Pseudomonadati</taxon>
        <taxon>Bacteroidota</taxon>
        <taxon>Flavobacteriia</taxon>
        <taxon>Flavobacteriales</taxon>
        <taxon>Flavobacteriaceae</taxon>
        <taxon>Christiangramia</taxon>
    </lineage>
</organism>
<sequence>MRIRGRNRIIISLFFKFLVIVVIIFFYIKLFIPQNTYNVNARTETIRIEVANDSYQKIPLPSATYTDGFFSEEINEHTGSFKPHPRTIMTISRYSKEKLRISVEKGKTEKNENEAGMKEDNIQLGTGIFFNEKDEIDSKITTGNFIDFLIPMDSFSKRIIIPFRGKVELGINPFASVPQAGSNILTGGEVQIISNDFFRKSYYVGETYSLNPGDQIRLEKEPDSLADSYGIVMADKDSSTLTVNYKSLAAQARIFTPGPVDNQQGYKLKESIFSRFSNDNFFIGVAWFAGIIILFAELLELKNEADIFITNNILKRRSKKKKKSKS</sequence>
<comment type="caution">
    <text evidence="2">The sequence shown here is derived from an EMBL/GenBank/DDBJ whole genome shotgun (WGS) entry which is preliminary data.</text>
</comment>
<keyword evidence="3" id="KW-1185">Reference proteome</keyword>
<feature type="transmembrane region" description="Helical" evidence="1">
    <location>
        <begin position="9"/>
        <end position="28"/>
    </location>
</feature>
<keyword evidence="1" id="KW-0812">Transmembrane</keyword>
<evidence type="ECO:0000256" key="1">
    <source>
        <dbReference type="SAM" id="Phobius"/>
    </source>
</evidence>
<reference evidence="2 3" key="1">
    <citation type="submission" date="2019-07" db="EMBL/GenBank/DDBJ databases">
        <title>Gramella aestuarii sp. nov., isolated from a tidal flat, and emended description of Gramella echinicola.</title>
        <authorList>
            <person name="Liu L."/>
        </authorList>
    </citation>
    <scope>NUCLEOTIDE SEQUENCE [LARGE SCALE GENOMIC DNA]</scope>
    <source>
        <strain evidence="2 3">BS12</strain>
    </source>
</reference>
<protein>
    <submittedName>
        <fullName evidence="2">Uncharacterized protein</fullName>
    </submittedName>
</protein>
<accession>A0A7K1LSL6</accession>
<evidence type="ECO:0000313" key="2">
    <source>
        <dbReference type="EMBL" id="MUP43611.1"/>
    </source>
</evidence>
<gene>
    <name evidence="2" type="ORF">FLP08_13585</name>
</gene>
<feature type="transmembrane region" description="Helical" evidence="1">
    <location>
        <begin position="281"/>
        <end position="299"/>
    </location>
</feature>
<dbReference type="Proteomes" id="UP000460416">
    <property type="component" value="Unassembled WGS sequence"/>
</dbReference>
<name>A0A7K1LSL6_9FLAO</name>
<keyword evidence="1" id="KW-1133">Transmembrane helix</keyword>
<dbReference type="AlphaFoldDB" id="A0A7K1LSL6"/>
<dbReference type="RefSeq" id="WP_156277475.1">
    <property type="nucleotide sequence ID" value="NZ_BAABGI010000004.1"/>
</dbReference>
<keyword evidence="1" id="KW-0472">Membrane</keyword>
<proteinExistence type="predicted"/>
<evidence type="ECO:0000313" key="3">
    <source>
        <dbReference type="Proteomes" id="UP000460416"/>
    </source>
</evidence>